<dbReference type="InterPro" id="IPR036026">
    <property type="entry name" value="Seven-hairpin_glycosidases"/>
</dbReference>
<comment type="catalytic activity">
    <reaction evidence="9">
        <text>N(4)-(alpha-D-Man-(1-&gt;2)-alpha-D-Man-(1-&gt;2)-alpha-D-Man-(1-&gt;3)-[alpha-D-Man-(1-&gt;2)-alpha-D-Man-(1-&gt;3)-[alpha-D-Man-(1-&gt;2)-alpha-D-Man-(1-&gt;6)]-alpha-D-Man-(1-&gt;6)]-beta-D-Man-(1-&gt;4)-beta-D-GlcNAc-(1-&gt;4)-beta-D-GlcNAc)-L-asparaginyl-[protein] (N-glucan mannose isomer 9A1,2,3B1,2,3) + 4 H2O = N(4)-(alpha-D-Man-(1-&gt;3)-[alpha-D-Man-(1-&gt;3)-[alpha-D-Man-(1-&gt;6)]-alpha-D-Man-(1-&gt;6)]-beta-D-Man-(1-&gt;4)-beta-D-GlcNAc-(1-&gt;4)-beta-D-GlcNAc)-L-asparaginyl-[protein] (N-glucan mannose isomer 5A1,2) + 4 beta-D-mannose</text>
        <dbReference type="Rhea" id="RHEA:56008"/>
        <dbReference type="Rhea" id="RHEA-COMP:14356"/>
        <dbReference type="Rhea" id="RHEA-COMP:14367"/>
        <dbReference type="ChEBI" id="CHEBI:15377"/>
        <dbReference type="ChEBI" id="CHEBI:28563"/>
        <dbReference type="ChEBI" id="CHEBI:59087"/>
        <dbReference type="ChEBI" id="CHEBI:139493"/>
        <dbReference type="EC" id="3.2.1.113"/>
    </reaction>
</comment>
<evidence type="ECO:0000256" key="2">
    <source>
        <dbReference type="ARBA" id="ARBA00004922"/>
    </source>
</evidence>
<evidence type="ECO:0000256" key="6">
    <source>
        <dbReference type="ARBA" id="ARBA00022837"/>
    </source>
</evidence>
<evidence type="ECO:0000256" key="3">
    <source>
        <dbReference type="ARBA" id="ARBA00007658"/>
    </source>
</evidence>
<evidence type="ECO:0000256" key="11">
    <source>
        <dbReference type="SAM" id="MobiDB-lite"/>
    </source>
</evidence>
<gene>
    <name evidence="13" type="ORF">ANN_14935</name>
</gene>
<organism evidence="13 14">
    <name type="scientific">Periplaneta americana</name>
    <name type="common">American cockroach</name>
    <name type="synonym">Blatta americana</name>
    <dbReference type="NCBI Taxonomy" id="6978"/>
    <lineage>
        <taxon>Eukaryota</taxon>
        <taxon>Metazoa</taxon>
        <taxon>Ecdysozoa</taxon>
        <taxon>Arthropoda</taxon>
        <taxon>Hexapoda</taxon>
        <taxon>Insecta</taxon>
        <taxon>Pterygota</taxon>
        <taxon>Neoptera</taxon>
        <taxon>Polyneoptera</taxon>
        <taxon>Dictyoptera</taxon>
        <taxon>Blattodea</taxon>
        <taxon>Blattoidea</taxon>
        <taxon>Blattidae</taxon>
        <taxon>Blattinae</taxon>
        <taxon>Periplaneta</taxon>
    </lineage>
</organism>
<evidence type="ECO:0000256" key="7">
    <source>
        <dbReference type="ARBA" id="ARBA00023157"/>
    </source>
</evidence>
<accession>A0ABQ8SYW6</accession>
<evidence type="ECO:0000256" key="8">
    <source>
        <dbReference type="ARBA" id="ARBA00047669"/>
    </source>
</evidence>
<evidence type="ECO:0000313" key="13">
    <source>
        <dbReference type="EMBL" id="KAJ4438981.1"/>
    </source>
</evidence>
<evidence type="ECO:0000256" key="4">
    <source>
        <dbReference type="ARBA" id="ARBA00022723"/>
    </source>
</evidence>
<dbReference type="EMBL" id="JAJSOF020000019">
    <property type="protein sequence ID" value="KAJ4438981.1"/>
    <property type="molecule type" value="Genomic_DNA"/>
</dbReference>
<comment type="catalytic activity">
    <reaction evidence="8">
        <text>N(4)-(alpha-D-Man-(1-&gt;2)-alpha-D-Man-(1-&gt;2)-alpha-D-Man-(1-&gt;3)-[alpha-D-Man-(1-&gt;3)-[alpha-D-Man-(1-&gt;2)-alpha-D-Man-(1-&gt;6)]-alpha-D-Man-(1-&gt;6)]-beta-D-Man-(1-&gt;4)-beta-D-GlcNAc-(1-&gt;4)-beta-D-GlcNAc)-L-asparaginyl-[protein] (N-glucan mannose isomer 8A1,2,3B1,3) + 3 H2O = N(4)-(alpha-D-Man-(1-&gt;3)-[alpha-D-Man-(1-&gt;3)-[alpha-D-Man-(1-&gt;6)]-alpha-D-Man-(1-&gt;6)]-beta-D-Man-(1-&gt;4)-beta-D-GlcNAc-(1-&gt;4)-beta-D-GlcNAc)-L-asparaginyl-[protein] (N-glucan mannose isomer 5A1,2) + 3 beta-D-mannose</text>
        <dbReference type="Rhea" id="RHEA:56028"/>
        <dbReference type="Rhea" id="RHEA-COMP:14358"/>
        <dbReference type="Rhea" id="RHEA-COMP:14367"/>
        <dbReference type="ChEBI" id="CHEBI:15377"/>
        <dbReference type="ChEBI" id="CHEBI:28563"/>
        <dbReference type="ChEBI" id="CHEBI:59087"/>
        <dbReference type="ChEBI" id="CHEBI:60628"/>
        <dbReference type="EC" id="3.2.1.113"/>
    </reaction>
</comment>
<dbReference type="InterPro" id="IPR043502">
    <property type="entry name" value="DNA/RNA_pol_sf"/>
</dbReference>
<evidence type="ECO:0000256" key="5">
    <source>
        <dbReference type="ARBA" id="ARBA00022801"/>
    </source>
</evidence>
<protein>
    <recommendedName>
        <fullName evidence="10">alpha-1,2-Mannosidase</fullName>
        <ecNumber evidence="10">3.2.1.-</ecNumber>
    </recommendedName>
</protein>
<keyword evidence="10" id="KW-0326">Glycosidase</keyword>
<dbReference type="InterPro" id="IPR012341">
    <property type="entry name" value="6hp_glycosidase-like_sf"/>
</dbReference>
<proteinExistence type="inferred from homology"/>
<comment type="cofactor">
    <cofactor evidence="1">
        <name>Ca(2+)</name>
        <dbReference type="ChEBI" id="CHEBI:29108"/>
    </cofactor>
</comment>
<dbReference type="PROSITE" id="PS50878">
    <property type="entry name" value="RT_POL"/>
    <property type="match status" value="1"/>
</dbReference>
<keyword evidence="14" id="KW-1185">Reference proteome</keyword>
<dbReference type="EC" id="3.2.1.-" evidence="10"/>
<dbReference type="Pfam" id="PF01532">
    <property type="entry name" value="Glyco_hydro_47"/>
    <property type="match status" value="2"/>
</dbReference>
<name>A0ABQ8SYW6_PERAM</name>
<comment type="similarity">
    <text evidence="3 10">Belongs to the glycosyl hydrolase 47 family.</text>
</comment>
<comment type="pathway">
    <text evidence="2">Protein modification; protein glycosylation.</text>
</comment>
<dbReference type="Gene3D" id="1.50.10.10">
    <property type="match status" value="2"/>
</dbReference>
<dbReference type="SUPFAM" id="SSF48225">
    <property type="entry name" value="Seven-hairpin glycosidases"/>
    <property type="match status" value="2"/>
</dbReference>
<dbReference type="InterPro" id="IPR001382">
    <property type="entry name" value="Glyco_hydro_47"/>
</dbReference>
<sequence>MQNPNHASEVQPVENSIPKAEPAEKSYLKNDTVNKNNLYDKRDNFANNIDQIHSPPREGVKFSGPTNERQSAIVAAFKHAWKGYKKYAWGHDHLKPISGTFQDWFHLGLSIVDALDTIYIMGLTEEFAEAREWVATSLHFDVNRDVNLFEVTIRVLGSLLSSYHLSGDKMFLDKAVDLGTRLLPCFNSDSGVPYSDVNLATRKAHSPKWSPDSSTSEVTTIQLEFRDLSRCTGDPKFEESAAKVSFHVHGLEKSDGLVPIFINANTGNFRSYSTITLGARGDSYYEYLLKQWIQTGQTMDYRVCIGQFLSDAFPIHCGLKQGDALSPLLFNFALEYAIRKVQDSRQGLELNGLHQLLVYVDDVNMLGENPQTIRENAEILVEASKTIGLEVNPEKTKYMIMSRDQNIVRNGTINIGDLSFEEVEKFKYLGATVTNINDTREEIKRRVNMGNVCYYSVEKLLSSSLLSKNLKVRIYKTVILPVVLYGCETWTLTSREEHRLRVFENKVLRKIFGAKRDEVTGEWRKLHNAELHALYSSPDIIRNIKSRRLRWAGHVAHMGESRNAYRILRDDFIEAMLGVVKLLTRRTSQNKYLFIGELLAGGRDFKPKMDHLTCYLPGTLALGVRYGLPQEHMQLAEDLMVTCYQMYAQQPTFLAPEITYFNIQEGTTGDIYVKTNDAHNLLRPEFVESLWYMYLVTGNQTYQDWGWQIFQAFEKYTKVTNGYTSINNVRNPLSTRPRDMMESFFLSETLKYLYLLFSDDPHLLSLDKYVLNSEAHPLPIYDT</sequence>
<dbReference type="InterPro" id="IPR050749">
    <property type="entry name" value="Glycosyl_Hydrolase_47"/>
</dbReference>
<keyword evidence="7" id="KW-1015">Disulfide bond</keyword>
<keyword evidence="4" id="KW-0479">Metal-binding</keyword>
<dbReference type="PRINTS" id="PR00747">
    <property type="entry name" value="GLYHDRLASE47"/>
</dbReference>
<evidence type="ECO:0000256" key="1">
    <source>
        <dbReference type="ARBA" id="ARBA00001913"/>
    </source>
</evidence>
<dbReference type="PANTHER" id="PTHR11742:SF55">
    <property type="entry name" value="ENDOPLASMIC RETICULUM MANNOSYL-OLIGOSACCHARIDE 1,2-ALPHA-MANNOSIDASE"/>
    <property type="match status" value="1"/>
</dbReference>
<keyword evidence="5 10" id="KW-0378">Hydrolase</keyword>
<comment type="caution">
    <text evidence="13">The sequence shown here is derived from an EMBL/GenBank/DDBJ whole genome shotgun (WGS) entry which is preliminary data.</text>
</comment>
<evidence type="ECO:0000256" key="9">
    <source>
        <dbReference type="ARBA" id="ARBA00048605"/>
    </source>
</evidence>
<feature type="region of interest" description="Disordered" evidence="11">
    <location>
        <begin position="1"/>
        <end position="33"/>
    </location>
</feature>
<dbReference type="Proteomes" id="UP001148838">
    <property type="component" value="Unassembled WGS sequence"/>
</dbReference>
<dbReference type="InterPro" id="IPR000477">
    <property type="entry name" value="RT_dom"/>
</dbReference>
<evidence type="ECO:0000256" key="10">
    <source>
        <dbReference type="RuleBase" id="RU361193"/>
    </source>
</evidence>
<evidence type="ECO:0000259" key="12">
    <source>
        <dbReference type="PROSITE" id="PS50878"/>
    </source>
</evidence>
<dbReference type="SUPFAM" id="SSF56672">
    <property type="entry name" value="DNA/RNA polymerases"/>
    <property type="match status" value="1"/>
</dbReference>
<reference evidence="13 14" key="1">
    <citation type="journal article" date="2022" name="Allergy">
        <title>Genome assembly and annotation of Periplaneta americana reveal a comprehensive cockroach allergen profile.</title>
        <authorList>
            <person name="Wang L."/>
            <person name="Xiong Q."/>
            <person name="Saelim N."/>
            <person name="Wang L."/>
            <person name="Nong W."/>
            <person name="Wan A.T."/>
            <person name="Shi M."/>
            <person name="Liu X."/>
            <person name="Cao Q."/>
            <person name="Hui J.H.L."/>
            <person name="Sookrung N."/>
            <person name="Leung T.F."/>
            <person name="Tungtrongchitr A."/>
            <person name="Tsui S.K.W."/>
        </authorList>
    </citation>
    <scope>NUCLEOTIDE SEQUENCE [LARGE SCALE GENOMIC DNA]</scope>
    <source>
        <strain evidence="13">PWHHKU_190912</strain>
    </source>
</reference>
<dbReference type="PANTHER" id="PTHR11742">
    <property type="entry name" value="MANNOSYL-OLIGOSACCHARIDE ALPHA-1,2-MANNOSIDASE-RELATED"/>
    <property type="match status" value="1"/>
</dbReference>
<feature type="domain" description="Reverse transcriptase" evidence="12">
    <location>
        <begin position="1"/>
        <end position="433"/>
    </location>
</feature>
<evidence type="ECO:0000313" key="14">
    <source>
        <dbReference type="Proteomes" id="UP001148838"/>
    </source>
</evidence>
<keyword evidence="6" id="KW-0106">Calcium</keyword>